<protein>
    <submittedName>
        <fullName evidence="2">Uncharacterized protein</fullName>
    </submittedName>
</protein>
<evidence type="ECO:0000313" key="3">
    <source>
        <dbReference type="EMBL" id="QGA11676.1"/>
    </source>
</evidence>
<dbReference type="EMBL" id="WITK01000003">
    <property type="protein sequence ID" value="MQW91421.1"/>
    <property type="molecule type" value="Genomic_DNA"/>
</dbReference>
<organism evidence="2 5">
    <name type="scientific">Acinetobacter wanghuae</name>
    <dbReference type="NCBI Taxonomy" id="2662362"/>
    <lineage>
        <taxon>Bacteria</taxon>
        <taxon>Pseudomonadati</taxon>
        <taxon>Pseudomonadota</taxon>
        <taxon>Gammaproteobacteria</taxon>
        <taxon>Moraxellales</taxon>
        <taxon>Moraxellaceae</taxon>
        <taxon>Acinetobacter</taxon>
    </lineage>
</organism>
<accession>A0A5Q0P4K1</accession>
<evidence type="ECO:0000256" key="1">
    <source>
        <dbReference type="SAM" id="SignalP"/>
    </source>
</evidence>
<feature type="signal peptide" evidence="1">
    <location>
        <begin position="1"/>
        <end position="19"/>
    </location>
</feature>
<gene>
    <name evidence="3" type="ORF">GFH30_09930</name>
    <name evidence="2" type="ORF">GHJ48_03225</name>
</gene>
<dbReference type="Proteomes" id="UP000480556">
    <property type="component" value="Unassembled WGS sequence"/>
</dbReference>
<evidence type="ECO:0000313" key="2">
    <source>
        <dbReference type="EMBL" id="MQW91421.1"/>
    </source>
</evidence>
<feature type="chain" id="PRO_5044623655" evidence="1">
    <location>
        <begin position="20"/>
        <end position="243"/>
    </location>
</feature>
<name>A0A5Q0P4K1_9GAMM</name>
<dbReference type="EMBL" id="CP045650">
    <property type="protein sequence ID" value="QGA11676.1"/>
    <property type="molecule type" value="Genomic_DNA"/>
</dbReference>
<sequence>MINKSYFTGLFFLTGIAHATLTNLDSSQMQNTYGQGGADLSWTLSLNHRYANEMSLTDIWGVNNQGDKEVYYGYSCKNDIQCRLAFSPNNHKDENENQKWLVFKKIQGTVQIDSFAIEGSTIVYADPALTPKTALNVRFSDANPIKIRNLGFETLSIETDENGGKTEKDKGYMKLSKYEDTFKTFYKKTDGTYADDGQTLSIGTFDKGREKGFMGVNMHGNLHMSGDLKIFGFNCTGNANARC</sequence>
<dbReference type="Proteomes" id="UP000327478">
    <property type="component" value="Chromosome"/>
</dbReference>
<dbReference type="RefSeq" id="WP_153372225.1">
    <property type="nucleotide sequence ID" value="NZ_CP045650.1"/>
</dbReference>
<reference evidence="4 5" key="1">
    <citation type="submission" date="2019-10" db="EMBL/GenBank/DDBJ databases">
        <authorList>
            <person name="Dong K."/>
        </authorList>
    </citation>
    <scope>NUCLEOTIDE SEQUENCE [LARGE SCALE GENOMIC DNA]</scope>
    <source>
        <strain evidence="3">Dk386</strain>
        <strain evidence="4">dk386</strain>
        <strain evidence="5">dk771</strain>
        <strain evidence="2">Dk771</strain>
    </source>
</reference>
<proteinExistence type="predicted"/>
<keyword evidence="1" id="KW-0732">Signal</keyword>
<keyword evidence="4" id="KW-1185">Reference proteome</keyword>
<evidence type="ECO:0000313" key="4">
    <source>
        <dbReference type="Proteomes" id="UP000327478"/>
    </source>
</evidence>
<dbReference type="AlphaFoldDB" id="A0A5Q0P4K1"/>
<evidence type="ECO:0000313" key="5">
    <source>
        <dbReference type="Proteomes" id="UP000480556"/>
    </source>
</evidence>